<evidence type="ECO:0000259" key="3">
    <source>
        <dbReference type="Pfam" id="PF13191"/>
    </source>
</evidence>
<feature type="compositionally biased region" description="Low complexity" evidence="2">
    <location>
        <begin position="92"/>
        <end position="108"/>
    </location>
</feature>
<feature type="coiled-coil region" evidence="1">
    <location>
        <begin position="727"/>
        <end position="754"/>
    </location>
</feature>
<accession>A0A9N8DLA1</accession>
<feature type="compositionally biased region" description="Low complexity" evidence="2">
    <location>
        <begin position="326"/>
        <end position="356"/>
    </location>
</feature>
<evidence type="ECO:0000256" key="2">
    <source>
        <dbReference type="SAM" id="MobiDB-lite"/>
    </source>
</evidence>
<dbReference type="InterPro" id="IPR041664">
    <property type="entry name" value="AAA_16"/>
</dbReference>
<gene>
    <name evidence="4" type="ORF">SEMRO_118_G057910.1</name>
</gene>
<dbReference type="InterPro" id="IPR027417">
    <property type="entry name" value="P-loop_NTPase"/>
</dbReference>
<comment type="caution">
    <text evidence="4">The sequence shown here is derived from an EMBL/GenBank/DDBJ whole genome shotgun (WGS) entry which is preliminary data.</text>
</comment>
<keyword evidence="5" id="KW-1185">Reference proteome</keyword>
<evidence type="ECO:0000256" key="1">
    <source>
        <dbReference type="SAM" id="Coils"/>
    </source>
</evidence>
<feature type="region of interest" description="Disordered" evidence="2">
    <location>
        <begin position="87"/>
        <end position="108"/>
    </location>
</feature>
<feature type="region of interest" description="Disordered" evidence="2">
    <location>
        <begin position="29"/>
        <end position="53"/>
    </location>
</feature>
<dbReference type="SUPFAM" id="SSF52540">
    <property type="entry name" value="P-loop containing nucleoside triphosphate hydrolases"/>
    <property type="match status" value="1"/>
</dbReference>
<feature type="region of interest" description="Disordered" evidence="2">
    <location>
        <begin position="145"/>
        <end position="177"/>
    </location>
</feature>
<feature type="compositionally biased region" description="Polar residues" evidence="2">
    <location>
        <begin position="146"/>
        <end position="160"/>
    </location>
</feature>
<dbReference type="Proteomes" id="UP001153069">
    <property type="component" value="Unassembled WGS sequence"/>
</dbReference>
<feature type="compositionally biased region" description="Low complexity" evidence="2">
    <location>
        <begin position="289"/>
        <end position="302"/>
    </location>
</feature>
<evidence type="ECO:0000313" key="4">
    <source>
        <dbReference type="EMBL" id="CAB9501799.1"/>
    </source>
</evidence>
<dbReference type="InterPro" id="IPR053159">
    <property type="entry name" value="Hybrid_Histidine_Kinase"/>
</dbReference>
<feature type="region of interest" description="Disordered" evidence="2">
    <location>
        <begin position="283"/>
        <end position="358"/>
    </location>
</feature>
<name>A0A9N8DLA1_9STRA</name>
<dbReference type="Pfam" id="PF13191">
    <property type="entry name" value="AAA_16"/>
    <property type="match status" value="1"/>
</dbReference>
<dbReference type="PANTHER" id="PTHR43642:SF1">
    <property type="entry name" value="HYBRID SIGNAL TRANSDUCTION HISTIDINE KINASE G"/>
    <property type="match status" value="1"/>
</dbReference>
<sequence>MSYKESRSDPRWCRGSAGRIGEFGVIGAEQADETYYDDRSSGDEEDDDGDFGQSAVGRIKFSKKQLYGRQTELLQLIDLWDTHCQQHHDSTTTDTTTSSSSCSQEGGSSTIPCTAFIAGYSGCGKSTLVEEFVKRLLRKQKLQIVQKRQSNNKEQQPPQQDNDKENAPPPPSQEEEETLPGILFLSAKYSQQQLGKGVPFGAFGSLFDHLDDDTQKELQRVLHNAQNAMGQEDARILGRIFPGLAGLMGDLMLPSGASSVASNISGATGSNSAGFLLHRSNHHQSTEYQHSSSQHRQQQTNSPHHHQNQHNQNNNNNYLTDESENNKSQVSNSTQNTNNNNNNMPYQRSSSQYQRSSMKKVDKERLQFSLQYFFRLLGANKERPLILFLDDLQWCDQQSFQFLNKLLCDPKLPFLFFIGAYRSNEVTDENHPLNKLMHDIEQKRKPQSTTTDNHDNEQSIIPSMLHLQLKELTIHHVGQFIADSLHHDIHHVEPLTKAIFAKTLGNPLFTRQALEQLVRKNVLYYDKMMFEWAWNLTSQEELQDLISDDIVEMVKSKIAHVPREIQQVLVVAACTTRSGGTFDVETLLEIILVALPEAITTTDKIATPATIEEEEDNYLVETKKAELIHLLDQAVMEGLLLQSSSQSSSTNNTGMEFSFAHDRIEEAARRFMNDMCHDNKHNEECVMAKIGEALFARSNSPHGEDWMYFAAAQHLNAVDIAATAATNDLSQEELTQQRLQLAELNHRVAQLSLELMSFDASIDYCQHGIENMLATCSSGSSEKDNNASIWDTQYECILSLYTIGAEAAYGVGNVELASTYCEEILKHKPRSIIDFLPAYKVKLDMLNGQGMDKKEDAFRIAFCVLEKMGLKFPKGKHMQRMTAWSTLKQVRLRYIPTEESINDMPHVSDPVLIEWFDILTTAGSFAYQCNNIPLYVLVCCEALRWMSKNGLTDGSAGAIASFANLLMHVYGDFSTSVELAELAIQITNRIKRKFKEPRALNTANAFVLGWVKPLRTCLPYHARAHESGLASGNIEGASVARLWTSFSMFYGGMPLAQLETYCRTGIPQQRKMELFFDANQIAIVWQAALNLMGGSDNNIVLAGKAMDEKTEPFCNMPFTMVGAMWKRYLCVFFGEWEEGSKNALEAGDMCEKMIAGMMYGMEPLIRGILLWVMLRKSHKTKEASKYKKPAHRLLKQMKDLVSKGCVNVAGPTRLMEAERLAMAGKKRKTRAAFEDAISICQKGEFHQYAGLTHERYAEFLTELGDAEESKLHIARAIECYSKWGARKKVDQLRQSRNRDNGEEREAAR</sequence>
<dbReference type="EMBL" id="CAICTM010000117">
    <property type="protein sequence ID" value="CAB9501799.1"/>
    <property type="molecule type" value="Genomic_DNA"/>
</dbReference>
<proteinExistence type="predicted"/>
<protein>
    <submittedName>
        <fullName evidence="4">Transcriptional regulator</fullName>
    </submittedName>
</protein>
<organism evidence="4 5">
    <name type="scientific">Seminavis robusta</name>
    <dbReference type="NCBI Taxonomy" id="568900"/>
    <lineage>
        <taxon>Eukaryota</taxon>
        <taxon>Sar</taxon>
        <taxon>Stramenopiles</taxon>
        <taxon>Ochrophyta</taxon>
        <taxon>Bacillariophyta</taxon>
        <taxon>Bacillariophyceae</taxon>
        <taxon>Bacillariophycidae</taxon>
        <taxon>Naviculales</taxon>
        <taxon>Naviculaceae</taxon>
        <taxon>Seminavis</taxon>
    </lineage>
</organism>
<evidence type="ECO:0000313" key="5">
    <source>
        <dbReference type="Proteomes" id="UP001153069"/>
    </source>
</evidence>
<dbReference type="PANTHER" id="PTHR43642">
    <property type="entry name" value="HYBRID SIGNAL TRANSDUCTION HISTIDINE KINASE G"/>
    <property type="match status" value="1"/>
</dbReference>
<keyword evidence="1" id="KW-0175">Coiled coil</keyword>
<feature type="domain" description="Orc1-like AAA ATPase" evidence="3">
    <location>
        <begin position="113"/>
        <end position="415"/>
    </location>
</feature>
<reference evidence="4" key="1">
    <citation type="submission" date="2020-06" db="EMBL/GenBank/DDBJ databases">
        <authorList>
            <consortium name="Plant Systems Biology data submission"/>
        </authorList>
    </citation>
    <scope>NUCLEOTIDE SEQUENCE</scope>
    <source>
        <strain evidence="4">D6</strain>
    </source>
</reference>
<dbReference type="OrthoDB" id="47974at2759"/>